<dbReference type="InterPro" id="IPR057678">
    <property type="entry name" value="DUF7918"/>
</dbReference>
<evidence type="ECO:0000259" key="1">
    <source>
        <dbReference type="Pfam" id="PF25534"/>
    </source>
</evidence>
<protein>
    <recommendedName>
        <fullName evidence="1">DUF7918 domain-containing protein</fullName>
    </recommendedName>
</protein>
<evidence type="ECO:0000313" key="3">
    <source>
        <dbReference type="Proteomes" id="UP000304951"/>
    </source>
</evidence>
<organism evidence="2 3">
    <name type="scientific">Aureobasidium pullulans</name>
    <name type="common">Black yeast</name>
    <name type="synonym">Pullularia pullulans</name>
    <dbReference type="NCBI Taxonomy" id="5580"/>
    <lineage>
        <taxon>Eukaryota</taxon>
        <taxon>Fungi</taxon>
        <taxon>Dikarya</taxon>
        <taxon>Ascomycota</taxon>
        <taxon>Pezizomycotina</taxon>
        <taxon>Dothideomycetes</taxon>
        <taxon>Dothideomycetidae</taxon>
        <taxon>Dothideales</taxon>
        <taxon>Saccotheciaceae</taxon>
        <taxon>Aureobasidium</taxon>
    </lineage>
</organism>
<sequence>MCTYFSNLNSTTSLLQSSIIMAILDSLPAVGITVVVDGEDLHEYQDTHKNDGEDTVTSYIEATSGANFAIRIKISKDTIYKGDRLDFGVTIDGEYVDGLSMTKGCLDEIILIEGMPVSQGHLKKMKFSELKTVAEEYSASSGNDERVKTLGSICVTVKHRNTTSFVPRIFAKPAETEKIFSEKDIKGEAMTHSYSFGDEIEVTEASVAVVTEPVPGLKDIAGTYLFHYRSQGPTDSQSCYSSLLTRSAALKKLLIIPRTPSPIPLEDRPEQELSREELAELLRKYKAKAVETALANKKIKRELENGRGDDSRAGKKARLSTASIHLELNDDDTFTQIAVVNKQMEMEVITMD</sequence>
<proteinExistence type="predicted"/>
<dbReference type="AlphaFoldDB" id="A0A4V4I199"/>
<gene>
    <name evidence="2" type="ORF">D6D28_01573</name>
</gene>
<reference evidence="2 3" key="1">
    <citation type="submission" date="2018-10" db="EMBL/GenBank/DDBJ databases">
        <title>Fifty Aureobasidium pullulans genomes reveal a recombining polyextremotolerant generalist.</title>
        <authorList>
            <person name="Gostincar C."/>
            <person name="Turk M."/>
            <person name="Zajc J."/>
            <person name="Gunde-Cimerman N."/>
        </authorList>
    </citation>
    <scope>NUCLEOTIDE SEQUENCE [LARGE SCALE GENOMIC DNA]</scope>
    <source>
        <strain evidence="2 3">EXF-11900</strain>
    </source>
</reference>
<dbReference type="PANTHER" id="PTHR36223:SF1">
    <property type="entry name" value="TRANSCRIPTION ELONGATION FACTOR EAF N-TERMINAL DOMAIN-CONTAINING PROTEIN"/>
    <property type="match status" value="1"/>
</dbReference>
<dbReference type="PANTHER" id="PTHR36223">
    <property type="entry name" value="BETA-LACTAMASE-TYPE TRANSPEPTIDASE FOLD DOMAIN CONTAINING PROTEIN"/>
    <property type="match status" value="1"/>
</dbReference>
<feature type="domain" description="DUF7918" evidence="1">
    <location>
        <begin position="31"/>
        <end position="231"/>
    </location>
</feature>
<evidence type="ECO:0000313" key="2">
    <source>
        <dbReference type="EMBL" id="THV75813.1"/>
    </source>
</evidence>
<dbReference type="Pfam" id="PF25534">
    <property type="entry name" value="DUF7918"/>
    <property type="match status" value="1"/>
</dbReference>
<name>A0A4V4I199_AURPU</name>
<dbReference type="Proteomes" id="UP000304951">
    <property type="component" value="Unassembled WGS sequence"/>
</dbReference>
<accession>A0A4V4I199</accession>
<dbReference type="EMBL" id="QZAF01000031">
    <property type="protein sequence ID" value="THV75813.1"/>
    <property type="molecule type" value="Genomic_DNA"/>
</dbReference>
<comment type="caution">
    <text evidence="2">The sequence shown here is derived from an EMBL/GenBank/DDBJ whole genome shotgun (WGS) entry which is preliminary data.</text>
</comment>